<dbReference type="Proteomes" id="UP000216498">
    <property type="component" value="Unassembled WGS sequence"/>
</dbReference>
<organism evidence="2 3">
    <name type="scientific">Virgibacillus indicus</name>
    <dbReference type="NCBI Taxonomy" id="2024554"/>
    <lineage>
        <taxon>Bacteria</taxon>
        <taxon>Bacillati</taxon>
        <taxon>Bacillota</taxon>
        <taxon>Bacilli</taxon>
        <taxon>Bacillales</taxon>
        <taxon>Bacillaceae</taxon>
        <taxon>Virgibacillus</taxon>
    </lineage>
</organism>
<accession>A0A265NB15</accession>
<comment type="caution">
    <text evidence="2">The sequence shown here is derived from an EMBL/GenBank/DDBJ whole genome shotgun (WGS) entry which is preliminary data.</text>
</comment>
<evidence type="ECO:0000313" key="2">
    <source>
        <dbReference type="EMBL" id="OZU89017.1"/>
    </source>
</evidence>
<dbReference type="OrthoDB" id="2417909at2"/>
<sequence>MTYTKLNKEIMQLFLVLNILEPIQFKDQNTIKVISERLNIRTYFYEGLTEVNNLDGKPNVFLNKNQSEQKVWQDYGHALGHLSSFNDLLANLPSIFKELQSNEINEFAYLFCIPSFMLEQLHDINEDAIVHSFNVEYNFAQKRIALYEDNLTGVTKNG</sequence>
<dbReference type="InterPro" id="IPR010359">
    <property type="entry name" value="IrrE_HExxH"/>
</dbReference>
<evidence type="ECO:0000259" key="1">
    <source>
        <dbReference type="Pfam" id="PF06114"/>
    </source>
</evidence>
<proteinExistence type="predicted"/>
<dbReference type="EMBL" id="NPMS01000003">
    <property type="protein sequence ID" value="OZU89017.1"/>
    <property type="molecule type" value="Genomic_DNA"/>
</dbReference>
<evidence type="ECO:0000313" key="3">
    <source>
        <dbReference type="Proteomes" id="UP000216498"/>
    </source>
</evidence>
<dbReference type="Pfam" id="PF06114">
    <property type="entry name" value="Peptidase_M78"/>
    <property type="match status" value="1"/>
</dbReference>
<name>A0A265NB15_9BACI</name>
<reference evidence="2 3" key="1">
    <citation type="submission" date="2017-08" db="EMBL/GenBank/DDBJ databases">
        <title>Virgibacillus indicus sp. nov. and Virgibacillus profoundi sp. nov, two moderately halophilic bacteria isolated from marine sediment by using the Microfluidic Streak Plate.</title>
        <authorList>
            <person name="Xu B."/>
            <person name="Hu B."/>
            <person name="Wang J."/>
            <person name="Zhu Y."/>
            <person name="Huang L."/>
            <person name="Du W."/>
            <person name="Huang Y."/>
        </authorList>
    </citation>
    <scope>NUCLEOTIDE SEQUENCE [LARGE SCALE GENOMIC DNA]</scope>
    <source>
        <strain evidence="2 3">IO3-P2-C2</strain>
    </source>
</reference>
<dbReference type="AlphaFoldDB" id="A0A265NB15"/>
<keyword evidence="3" id="KW-1185">Reference proteome</keyword>
<feature type="domain" description="IrrE N-terminal-like" evidence="1">
    <location>
        <begin position="51"/>
        <end position="144"/>
    </location>
</feature>
<dbReference type="RefSeq" id="WP_094885375.1">
    <property type="nucleotide sequence ID" value="NZ_NPMS01000003.1"/>
</dbReference>
<gene>
    <name evidence="2" type="ORF">CIL03_08345</name>
</gene>
<protein>
    <recommendedName>
        <fullName evidence="1">IrrE N-terminal-like domain-containing protein</fullName>
    </recommendedName>
</protein>